<organism evidence="3 4">
    <name type="scientific">Phialemonium thermophilum</name>
    <dbReference type="NCBI Taxonomy" id="223376"/>
    <lineage>
        <taxon>Eukaryota</taxon>
        <taxon>Fungi</taxon>
        <taxon>Dikarya</taxon>
        <taxon>Ascomycota</taxon>
        <taxon>Pezizomycotina</taxon>
        <taxon>Sordariomycetes</taxon>
        <taxon>Sordariomycetidae</taxon>
        <taxon>Cephalothecales</taxon>
        <taxon>Cephalothecaceae</taxon>
        <taxon>Phialemonium</taxon>
    </lineage>
</organism>
<dbReference type="Gene3D" id="3.40.50.150">
    <property type="entry name" value="Vaccinia Virus protein VP39"/>
    <property type="match status" value="1"/>
</dbReference>
<dbReference type="EMBL" id="JAZHXJ010000841">
    <property type="protein sequence ID" value="KAL1850181.1"/>
    <property type="molecule type" value="Genomic_DNA"/>
</dbReference>
<dbReference type="Pfam" id="PF13489">
    <property type="entry name" value="Methyltransf_23"/>
    <property type="match status" value="1"/>
</dbReference>
<reference evidence="3 4" key="1">
    <citation type="journal article" date="2024" name="Commun. Biol.">
        <title>Comparative genomic analysis of thermophilic fungi reveals convergent evolutionary adaptations and gene losses.</title>
        <authorList>
            <person name="Steindorff A.S."/>
            <person name="Aguilar-Pontes M.V."/>
            <person name="Robinson A.J."/>
            <person name="Andreopoulos B."/>
            <person name="LaButti K."/>
            <person name="Kuo A."/>
            <person name="Mondo S."/>
            <person name="Riley R."/>
            <person name="Otillar R."/>
            <person name="Haridas S."/>
            <person name="Lipzen A."/>
            <person name="Grimwood J."/>
            <person name="Schmutz J."/>
            <person name="Clum A."/>
            <person name="Reid I.D."/>
            <person name="Moisan M.C."/>
            <person name="Butler G."/>
            <person name="Nguyen T.T.M."/>
            <person name="Dewar K."/>
            <person name="Conant G."/>
            <person name="Drula E."/>
            <person name="Henrissat B."/>
            <person name="Hansel C."/>
            <person name="Singer S."/>
            <person name="Hutchinson M.I."/>
            <person name="de Vries R.P."/>
            <person name="Natvig D.O."/>
            <person name="Powell A.J."/>
            <person name="Tsang A."/>
            <person name="Grigoriev I.V."/>
        </authorList>
    </citation>
    <scope>NUCLEOTIDE SEQUENCE [LARGE SCALE GENOMIC DNA]</scope>
    <source>
        <strain evidence="3 4">ATCC 24622</strain>
    </source>
</reference>
<dbReference type="InterPro" id="IPR029063">
    <property type="entry name" value="SAM-dependent_MTases_sf"/>
</dbReference>
<dbReference type="PANTHER" id="PTHR43591:SF10">
    <property type="entry name" value="ABC TRANSMEMBRANE TYPE-1 DOMAIN-CONTAINING PROTEIN-RELATED"/>
    <property type="match status" value="1"/>
</dbReference>
<evidence type="ECO:0000313" key="3">
    <source>
        <dbReference type="EMBL" id="KAL1850181.1"/>
    </source>
</evidence>
<feature type="compositionally biased region" description="Low complexity" evidence="2">
    <location>
        <begin position="1"/>
        <end position="26"/>
    </location>
</feature>
<name>A0ABR3W0T4_9PEZI</name>
<evidence type="ECO:0000256" key="2">
    <source>
        <dbReference type="SAM" id="MobiDB-lite"/>
    </source>
</evidence>
<feature type="region of interest" description="Disordered" evidence="2">
    <location>
        <begin position="1"/>
        <end position="30"/>
    </location>
</feature>
<comment type="caution">
    <text evidence="3">The sequence shown here is derived from an EMBL/GenBank/DDBJ whole genome shotgun (WGS) entry which is preliminary data.</text>
</comment>
<sequence length="362" mass="40132">MAQERGTTAPAATPAAGESTAPATSTDILPPQHWTQLAEDLDEDSDSTWGDSASSTASINSSILHYRTLHGRTYHSDHVGNAQYWGTNDGQQQEALDIAHHFHTLLLDGKSHLAPLDKDKVQAVLDVGTGTGIWAIDFADEFPNARVIGTDISPIQPGWVPPNLQFQIDDCTQEWTFAPDTFDYVHIRWLVGSIVDWTALYKEAFRALKPGGYLEDAEPSPYLESDDGTVHDKSAMSQWGKFFVEGGKKIGRSFTIVEDGVQRKAMEEAGFVDIQEIDSRIALGGWPKNPKDKEIGRYSQYALEQDIEGTVLFMANLLGWTKAEVGVYIAHLRRELRSGKFHAYYRQKTVIGRKPLQPSAAE</sequence>
<dbReference type="SUPFAM" id="SSF53335">
    <property type="entry name" value="S-adenosyl-L-methionine-dependent methyltransferases"/>
    <property type="match status" value="1"/>
</dbReference>
<accession>A0ABR3W0T4</accession>
<comment type="similarity">
    <text evidence="1">Belongs to the methyltransferase superfamily. LaeA methyltransferase family.</text>
</comment>
<dbReference type="CDD" id="cd02440">
    <property type="entry name" value="AdoMet_MTases"/>
    <property type="match status" value="1"/>
</dbReference>
<protein>
    <recommendedName>
        <fullName evidence="5">Methyltransferase</fullName>
    </recommendedName>
</protein>
<evidence type="ECO:0000313" key="4">
    <source>
        <dbReference type="Proteomes" id="UP001586593"/>
    </source>
</evidence>
<proteinExistence type="inferred from homology"/>
<keyword evidence="4" id="KW-1185">Reference proteome</keyword>
<evidence type="ECO:0000256" key="1">
    <source>
        <dbReference type="ARBA" id="ARBA00038158"/>
    </source>
</evidence>
<gene>
    <name evidence="3" type="ORF">VTK73DRAFT_9734</name>
</gene>
<dbReference type="Proteomes" id="UP001586593">
    <property type="component" value="Unassembled WGS sequence"/>
</dbReference>
<dbReference type="PANTHER" id="PTHR43591">
    <property type="entry name" value="METHYLTRANSFERASE"/>
    <property type="match status" value="1"/>
</dbReference>
<evidence type="ECO:0008006" key="5">
    <source>
        <dbReference type="Google" id="ProtNLM"/>
    </source>
</evidence>